<dbReference type="InterPro" id="IPR011856">
    <property type="entry name" value="tRNA_endonuc-like_dom_sf"/>
</dbReference>
<evidence type="ECO:0000313" key="4">
    <source>
        <dbReference type="Proteomes" id="UP000003244"/>
    </source>
</evidence>
<dbReference type="AlphaFoldDB" id="E0E2A5"/>
<evidence type="ECO:0000256" key="2">
    <source>
        <dbReference type="HAMAP-Rule" id="MF_00048"/>
    </source>
</evidence>
<dbReference type="RefSeq" id="WP_007788919.1">
    <property type="nucleotide sequence ID" value="NZ_ADGQ01000034.1"/>
</dbReference>
<dbReference type="InterPro" id="IPR003509">
    <property type="entry name" value="UPF0102_YraN-like"/>
</dbReference>
<protein>
    <recommendedName>
        <fullName evidence="2">UPF0102 protein HMPREF0634_1473</fullName>
    </recommendedName>
</protein>
<dbReference type="GO" id="GO:0003676">
    <property type="term" value="F:nucleic acid binding"/>
    <property type="evidence" value="ECO:0007669"/>
    <property type="project" value="InterPro"/>
</dbReference>
<dbReference type="HAMAP" id="MF_00048">
    <property type="entry name" value="UPF0102"/>
    <property type="match status" value="1"/>
</dbReference>
<dbReference type="STRING" id="596315.HMPREF0634_1473"/>
<name>E0E2A5_9FIRM</name>
<dbReference type="Proteomes" id="UP000003244">
    <property type="component" value="Unassembled WGS sequence"/>
</dbReference>
<evidence type="ECO:0000256" key="1">
    <source>
        <dbReference type="ARBA" id="ARBA00006738"/>
    </source>
</evidence>
<dbReference type="NCBIfam" id="NF009150">
    <property type="entry name" value="PRK12497.1-3"/>
    <property type="match status" value="1"/>
</dbReference>
<keyword evidence="4" id="KW-1185">Reference proteome</keyword>
<evidence type="ECO:0000313" key="3">
    <source>
        <dbReference type="EMBL" id="EFM64976.1"/>
    </source>
</evidence>
<accession>E0E2A5</accession>
<dbReference type="EMBL" id="ADGQ01000034">
    <property type="protein sequence ID" value="EFM64976.1"/>
    <property type="molecule type" value="Genomic_DNA"/>
</dbReference>
<comment type="similarity">
    <text evidence="1 2">Belongs to the UPF0102 family.</text>
</comment>
<dbReference type="OrthoDB" id="9802516at2"/>
<dbReference type="CDD" id="cd20736">
    <property type="entry name" value="PoNe_Nuclease"/>
    <property type="match status" value="1"/>
</dbReference>
<gene>
    <name evidence="3" type="ORF">HMPREF0634_1473</name>
</gene>
<dbReference type="eggNOG" id="COG0792">
    <property type="taxonomic scope" value="Bacteria"/>
</dbReference>
<sequence length="120" mass="13839">MNNYEIGMIGEEAVALYLERIGCRIVDRNYRTKRGEIDIIFVENEVLVFGEVKTRNSTYFGNPAQAVDSKKMARIICLAKNYLSSKGSLDYPVRFDVFEVYFKEKKIKHIRNAYTIGGNI</sequence>
<dbReference type="PANTHER" id="PTHR34039">
    <property type="entry name" value="UPF0102 PROTEIN YRAN"/>
    <property type="match status" value="1"/>
</dbReference>
<proteinExistence type="inferred from homology"/>
<dbReference type="NCBIfam" id="TIGR00252">
    <property type="entry name" value="YraN family protein"/>
    <property type="match status" value="1"/>
</dbReference>
<organism evidence="3 4">
    <name type="scientific">Peptostreptococcus stomatis DSM 17678</name>
    <dbReference type="NCBI Taxonomy" id="596315"/>
    <lineage>
        <taxon>Bacteria</taxon>
        <taxon>Bacillati</taxon>
        <taxon>Bacillota</taxon>
        <taxon>Clostridia</taxon>
        <taxon>Peptostreptococcales</taxon>
        <taxon>Peptostreptococcaceae</taxon>
        <taxon>Peptostreptococcus</taxon>
    </lineage>
</organism>
<dbReference type="InterPro" id="IPR011335">
    <property type="entry name" value="Restrct_endonuc-II-like"/>
</dbReference>
<reference evidence="3 4" key="1">
    <citation type="submission" date="2010-08" db="EMBL/GenBank/DDBJ databases">
        <authorList>
            <person name="Harkins D.M."/>
            <person name="Madupu R."/>
            <person name="Durkin A.S."/>
            <person name="Torralba M."/>
            <person name="Methe B."/>
            <person name="Sutton G.G."/>
            <person name="Nelson K.E."/>
        </authorList>
    </citation>
    <scope>NUCLEOTIDE SEQUENCE [LARGE SCALE GENOMIC DNA]</scope>
    <source>
        <strain evidence="3 4">DSM 17678</strain>
    </source>
</reference>
<dbReference type="NCBIfam" id="NF009154">
    <property type="entry name" value="PRK12497.3-3"/>
    <property type="match status" value="1"/>
</dbReference>
<dbReference type="PANTHER" id="PTHR34039:SF1">
    <property type="entry name" value="UPF0102 PROTEIN YRAN"/>
    <property type="match status" value="1"/>
</dbReference>
<dbReference type="Gene3D" id="3.40.1350.10">
    <property type="match status" value="1"/>
</dbReference>
<dbReference type="Pfam" id="PF02021">
    <property type="entry name" value="UPF0102"/>
    <property type="match status" value="1"/>
</dbReference>
<dbReference type="SUPFAM" id="SSF52980">
    <property type="entry name" value="Restriction endonuclease-like"/>
    <property type="match status" value="1"/>
</dbReference>
<dbReference type="GeneID" id="84800352"/>
<comment type="caution">
    <text evidence="3">The sequence shown here is derived from an EMBL/GenBank/DDBJ whole genome shotgun (WGS) entry which is preliminary data.</text>
</comment>